<dbReference type="Proteomes" id="UP001060275">
    <property type="component" value="Unassembled WGS sequence"/>
</dbReference>
<organism evidence="2 3">
    <name type="scientific">Devosia ureilytica</name>
    <dbReference type="NCBI Taxonomy" id="2952754"/>
    <lineage>
        <taxon>Bacteria</taxon>
        <taxon>Pseudomonadati</taxon>
        <taxon>Pseudomonadota</taxon>
        <taxon>Alphaproteobacteria</taxon>
        <taxon>Hyphomicrobiales</taxon>
        <taxon>Devosiaceae</taxon>
        <taxon>Devosia</taxon>
    </lineage>
</organism>
<dbReference type="EMBL" id="JAMWDU010000004">
    <property type="protein sequence ID" value="MCP8888091.1"/>
    <property type="molecule type" value="Genomic_DNA"/>
</dbReference>
<gene>
    <name evidence="2" type="ORF">NF348_13275</name>
</gene>
<proteinExistence type="predicted"/>
<sequence>MTLAALEACYQDLLAICDDLEAIADGLPNSISRARCAQAAGEAVLALTRTHRLENEVLLPQLETSPRPELRHLATRLRQEHDFDGQAVMEIEEALLALSEGRAFLSPDALGYLLRSFFESVRRHVHTEQDLISLLNDISPPPGSMH</sequence>
<accession>A0A9Q4AR01</accession>
<dbReference type="Gene3D" id="1.20.120.520">
    <property type="entry name" value="nmb1532 protein domain like"/>
    <property type="match status" value="1"/>
</dbReference>
<feature type="domain" description="Hemerythrin-like" evidence="1">
    <location>
        <begin position="5"/>
        <end position="131"/>
    </location>
</feature>
<evidence type="ECO:0000313" key="3">
    <source>
        <dbReference type="Proteomes" id="UP001060275"/>
    </source>
</evidence>
<dbReference type="AlphaFoldDB" id="A0A9Q4AR01"/>
<evidence type="ECO:0000313" key="2">
    <source>
        <dbReference type="EMBL" id="MCP8888091.1"/>
    </source>
</evidence>
<dbReference type="InterPro" id="IPR012312">
    <property type="entry name" value="Hemerythrin-like"/>
</dbReference>
<reference evidence="2" key="1">
    <citation type="submission" date="2022-06" db="EMBL/GenBank/DDBJ databases">
        <title>Devosia sp. XJ19-45 genome assembly.</title>
        <authorList>
            <person name="Li B."/>
            <person name="Cai M."/>
            <person name="Nie G."/>
            <person name="Li W."/>
        </authorList>
    </citation>
    <scope>NUCLEOTIDE SEQUENCE</scope>
    <source>
        <strain evidence="2">XJ19-45</strain>
    </source>
</reference>
<comment type="caution">
    <text evidence="2">The sequence shown here is derived from an EMBL/GenBank/DDBJ whole genome shotgun (WGS) entry which is preliminary data.</text>
</comment>
<protein>
    <submittedName>
        <fullName evidence="2">Hemerythrin domain-containing protein</fullName>
    </submittedName>
</protein>
<evidence type="ECO:0000259" key="1">
    <source>
        <dbReference type="Pfam" id="PF01814"/>
    </source>
</evidence>
<dbReference type="Pfam" id="PF01814">
    <property type="entry name" value="Hemerythrin"/>
    <property type="match status" value="1"/>
</dbReference>
<name>A0A9Q4AR01_9HYPH</name>
<dbReference type="RefSeq" id="WP_254675188.1">
    <property type="nucleotide sequence ID" value="NZ_JAMWDU010000004.1"/>
</dbReference>
<keyword evidence="3" id="KW-1185">Reference proteome</keyword>